<dbReference type="AlphaFoldDB" id="A0A6P4YV83"/>
<evidence type="ECO:0000313" key="2">
    <source>
        <dbReference type="RefSeq" id="XP_019621156.1"/>
    </source>
</evidence>
<reference evidence="2" key="1">
    <citation type="submission" date="2025-08" db="UniProtKB">
        <authorList>
            <consortium name="RefSeq"/>
        </authorList>
    </citation>
    <scope>IDENTIFICATION</scope>
    <source>
        <tissue evidence="2">Gonad</tissue>
    </source>
</reference>
<dbReference type="OrthoDB" id="10436802at2759"/>
<accession>A0A6P4YV83</accession>
<name>A0A6P4YV83_BRABE</name>
<gene>
    <name evidence="2" type="primary">LOC109467579</name>
</gene>
<keyword evidence="1" id="KW-1185">Reference proteome</keyword>
<evidence type="ECO:0000313" key="1">
    <source>
        <dbReference type="Proteomes" id="UP000515135"/>
    </source>
</evidence>
<dbReference type="KEGG" id="bbel:109467579"/>
<dbReference type="RefSeq" id="XP_019621156.1">
    <property type="nucleotide sequence ID" value="XM_019765597.1"/>
</dbReference>
<sequence length="166" mass="18737">MPLQVLKSLSTGSGITKLCSAPAYQACRSVARPGKLPDGRLNIRRTRRPEDTEAEYRRRIRQESTAAEVRQESTAVEERAVQDERIDASIILWHELRPVVHDLIRKLSKRGVATRQVRQDDVLREIAGHVDGYESPRDPHAAVGDLILLEIQRRLINTNNNDGEAS</sequence>
<organism evidence="1 2">
    <name type="scientific">Branchiostoma belcheri</name>
    <name type="common">Amphioxus</name>
    <dbReference type="NCBI Taxonomy" id="7741"/>
    <lineage>
        <taxon>Eukaryota</taxon>
        <taxon>Metazoa</taxon>
        <taxon>Chordata</taxon>
        <taxon>Cephalochordata</taxon>
        <taxon>Leptocardii</taxon>
        <taxon>Amphioxiformes</taxon>
        <taxon>Branchiostomatidae</taxon>
        <taxon>Branchiostoma</taxon>
    </lineage>
</organism>
<protein>
    <submittedName>
        <fullName evidence="2">Uncharacterized protein LOC109467579</fullName>
    </submittedName>
</protein>
<dbReference type="GeneID" id="109467579"/>
<proteinExistence type="predicted"/>
<dbReference type="Proteomes" id="UP000515135">
    <property type="component" value="Unplaced"/>
</dbReference>